<dbReference type="Bgee" id="WBGene00008493">
    <property type="expression patterns" value="Expressed in adult organism and 1 other cell type or tissue"/>
</dbReference>
<dbReference type="UCSC" id="F01D5.2">
    <property type="organism name" value="c. elegans"/>
</dbReference>
<dbReference type="KEGG" id="cel:CELE_F01D5.2"/>
<dbReference type="CTD" id="184056"/>
<dbReference type="AGR" id="WB:WBGene00008493"/>
<feature type="domain" description="ShKT" evidence="5">
    <location>
        <begin position="75"/>
        <end position="112"/>
    </location>
</feature>
<dbReference type="SMART" id="SM00254">
    <property type="entry name" value="ShKT"/>
    <property type="match status" value="2"/>
</dbReference>
<dbReference type="RefSeq" id="NP_496933.1">
    <property type="nucleotide sequence ID" value="NM_064532.1"/>
</dbReference>
<feature type="chain" id="PRO_5004338723" evidence="4">
    <location>
        <begin position="19"/>
        <end position="133"/>
    </location>
</feature>
<dbReference type="SMR" id="Q9XVB0"/>
<keyword evidence="2" id="KW-1015">Disulfide bond</keyword>
<evidence type="ECO:0000313" key="6">
    <source>
        <dbReference type="EMBL" id="CAB04040.1"/>
    </source>
</evidence>
<feature type="signal peptide" evidence="4">
    <location>
        <begin position="1"/>
        <end position="18"/>
    </location>
</feature>
<dbReference type="FunCoup" id="Q9XVB0">
    <property type="interactions" value="1"/>
</dbReference>
<dbReference type="OMA" id="CHAYAGL"/>
<dbReference type="FunFam" id="1.10.10.1940:FF:000002">
    <property type="entry name" value="PHAryngeal gland Toxin-related"/>
    <property type="match status" value="1"/>
</dbReference>
<name>Q9XVB0_CAEEL</name>
<dbReference type="STRING" id="6239.F01D5.2.1"/>
<keyword evidence="7" id="KW-1185">Reference proteome</keyword>
<dbReference type="GeneID" id="184056"/>
<dbReference type="WormBase" id="F01D5.2">
    <property type="protein sequence ID" value="CE18560"/>
    <property type="gene ID" value="WBGene00008493"/>
</dbReference>
<dbReference type="PIR" id="T20467">
    <property type="entry name" value="T20467"/>
</dbReference>
<feature type="domain" description="ShKT" evidence="5">
    <location>
        <begin position="25"/>
        <end position="60"/>
    </location>
</feature>
<dbReference type="OrthoDB" id="5826739at2759"/>
<protein>
    <submittedName>
        <fullName evidence="6">ShKT domain-containing protein</fullName>
    </submittedName>
</protein>
<organism evidence="6 7">
    <name type="scientific">Caenorhabditis elegans</name>
    <dbReference type="NCBI Taxonomy" id="6239"/>
    <lineage>
        <taxon>Eukaryota</taxon>
        <taxon>Metazoa</taxon>
        <taxon>Ecdysozoa</taxon>
        <taxon>Nematoda</taxon>
        <taxon>Chromadorea</taxon>
        <taxon>Rhabditida</taxon>
        <taxon>Rhabditina</taxon>
        <taxon>Rhabditomorpha</taxon>
        <taxon>Rhabditoidea</taxon>
        <taxon>Rhabditidae</taxon>
        <taxon>Peloderinae</taxon>
        <taxon>Caenorhabditis</taxon>
    </lineage>
</organism>
<evidence type="ECO:0000313" key="7">
    <source>
        <dbReference type="Proteomes" id="UP000001940"/>
    </source>
</evidence>
<dbReference type="Gene3D" id="1.10.10.1940">
    <property type="match status" value="2"/>
</dbReference>
<dbReference type="PeptideAtlas" id="Q9XVB0"/>
<dbReference type="Proteomes" id="UP000001940">
    <property type="component" value="Chromosome II"/>
</dbReference>
<dbReference type="Pfam" id="PF01549">
    <property type="entry name" value="ShK"/>
    <property type="match status" value="2"/>
</dbReference>
<evidence type="ECO:0000256" key="4">
    <source>
        <dbReference type="SAM" id="SignalP"/>
    </source>
</evidence>
<dbReference type="eggNOG" id="ENOG502SG1P">
    <property type="taxonomic scope" value="Eukaryota"/>
</dbReference>
<evidence type="ECO:0000313" key="8">
    <source>
        <dbReference type="WormBase" id="F01D5.2"/>
    </source>
</evidence>
<sequence length="133" mass="14561">MLLLQLSILMLLISLTACQTSDAPCQDDPLADCHAYAGLCSNPMYTSFLDKYCPKTCGLCPDSTTLVPPTANPNCVDTNVHCKSWAKQGYCTSCFLDCAEKIQNCAKSCGFCNPEACLNCKQREKLPSNNFRN</sequence>
<evidence type="ECO:0000256" key="3">
    <source>
        <dbReference type="PROSITE-ProRule" id="PRU01005"/>
    </source>
</evidence>
<dbReference type="InParanoid" id="Q9XVB0"/>
<evidence type="ECO:0000259" key="5">
    <source>
        <dbReference type="PROSITE" id="PS51670"/>
    </source>
</evidence>
<evidence type="ECO:0000256" key="1">
    <source>
        <dbReference type="ARBA" id="ARBA00022729"/>
    </source>
</evidence>
<accession>Q9XVB0</accession>
<dbReference type="HOGENOM" id="CLU_129473_2_0_1"/>
<evidence type="ECO:0000256" key="2">
    <source>
        <dbReference type="ARBA" id="ARBA00023157"/>
    </source>
</evidence>
<dbReference type="PANTHER" id="PTHR21724:SF99">
    <property type="entry name" value="SHKT DOMAIN-CONTAINING PROTEIN"/>
    <property type="match status" value="1"/>
</dbReference>
<dbReference type="PROSITE" id="PS51670">
    <property type="entry name" value="SHKT"/>
    <property type="match status" value="2"/>
</dbReference>
<keyword evidence="1 4" id="KW-0732">Signal</keyword>
<dbReference type="InterPro" id="IPR003582">
    <property type="entry name" value="ShKT_dom"/>
</dbReference>
<dbReference type="AlphaFoldDB" id="Q9XVB0"/>
<gene>
    <name evidence="6" type="ORF">CELE_F01D5.2</name>
    <name evidence="6 8" type="ORF">F01D5.2</name>
</gene>
<proteinExistence type="predicted"/>
<dbReference type="EMBL" id="BX284602">
    <property type="protein sequence ID" value="CAB04040.1"/>
    <property type="molecule type" value="Genomic_DNA"/>
</dbReference>
<dbReference type="PaxDb" id="6239-F01D5.2"/>
<dbReference type="GO" id="GO:0045087">
    <property type="term" value="P:innate immune response"/>
    <property type="evidence" value="ECO:0000318"/>
    <property type="project" value="GO_Central"/>
</dbReference>
<dbReference type="PhylomeDB" id="Q9XVB0"/>
<comment type="caution">
    <text evidence="3">Lacks conserved residue(s) required for the propagation of feature annotation.</text>
</comment>
<dbReference type="PANTHER" id="PTHR21724">
    <property type="entry name" value="SHKT DOMAIN-CONTAINING PROTEIN"/>
    <property type="match status" value="1"/>
</dbReference>
<reference evidence="6 7" key="1">
    <citation type="journal article" date="1998" name="Science">
        <title>Genome sequence of the nematode C. elegans: a platform for investigating biology.</title>
        <authorList>
            <consortium name="The C. elegans sequencing consortium"/>
            <person name="Sulson J.E."/>
            <person name="Waterston R."/>
        </authorList>
    </citation>
    <scope>NUCLEOTIDE SEQUENCE [LARGE SCALE GENOMIC DNA]</scope>
    <source>
        <strain evidence="6 7">Bristol N2</strain>
    </source>
</reference>